<evidence type="ECO:0000313" key="1">
    <source>
        <dbReference type="EMBL" id="GEU82834.1"/>
    </source>
</evidence>
<dbReference type="AlphaFoldDB" id="A0A6L2NE56"/>
<dbReference type="EMBL" id="BKCJ010008559">
    <property type="protein sequence ID" value="GEU82834.1"/>
    <property type="molecule type" value="Genomic_DNA"/>
</dbReference>
<sequence length="114" mass="12859">MKFACAVGTSSQSESYKSIPFDWKSALVIVVKTPGPESTLSPKHLVLEMIADESLMIEHESLEMLVNDSLEMIEDESLDMIVDETLEMIEDELAEMIKDESLDMIMDESLKLDE</sequence>
<accession>A0A6L2NE56</accession>
<organism evidence="1">
    <name type="scientific">Tanacetum cinerariifolium</name>
    <name type="common">Dalmatian daisy</name>
    <name type="synonym">Chrysanthemum cinerariifolium</name>
    <dbReference type="NCBI Taxonomy" id="118510"/>
    <lineage>
        <taxon>Eukaryota</taxon>
        <taxon>Viridiplantae</taxon>
        <taxon>Streptophyta</taxon>
        <taxon>Embryophyta</taxon>
        <taxon>Tracheophyta</taxon>
        <taxon>Spermatophyta</taxon>
        <taxon>Magnoliopsida</taxon>
        <taxon>eudicotyledons</taxon>
        <taxon>Gunneridae</taxon>
        <taxon>Pentapetalae</taxon>
        <taxon>asterids</taxon>
        <taxon>campanulids</taxon>
        <taxon>Asterales</taxon>
        <taxon>Asteraceae</taxon>
        <taxon>Asteroideae</taxon>
        <taxon>Anthemideae</taxon>
        <taxon>Anthemidinae</taxon>
        <taxon>Tanacetum</taxon>
    </lineage>
</organism>
<comment type="caution">
    <text evidence="1">The sequence shown here is derived from an EMBL/GenBank/DDBJ whole genome shotgun (WGS) entry which is preliminary data.</text>
</comment>
<name>A0A6L2NE56_TANCI</name>
<proteinExistence type="predicted"/>
<gene>
    <name evidence="1" type="ORF">Tci_054812</name>
</gene>
<reference evidence="1" key="1">
    <citation type="journal article" date="2019" name="Sci. Rep.">
        <title>Draft genome of Tanacetum cinerariifolium, the natural source of mosquito coil.</title>
        <authorList>
            <person name="Yamashiro T."/>
            <person name="Shiraishi A."/>
            <person name="Satake H."/>
            <person name="Nakayama K."/>
        </authorList>
    </citation>
    <scope>NUCLEOTIDE SEQUENCE</scope>
</reference>
<protein>
    <submittedName>
        <fullName evidence="1">Uncharacterized protein</fullName>
    </submittedName>
</protein>